<evidence type="ECO:0000313" key="1">
    <source>
        <dbReference type="EMBL" id="MBX67184.1"/>
    </source>
</evidence>
<name>A0A2P2QJS8_RHIMU</name>
<accession>A0A2P2QJS8</accession>
<sequence>MMVSVIVGFRRLLHCFFFFHVRDEGLFFLVH</sequence>
<reference evidence="1" key="1">
    <citation type="submission" date="2018-02" db="EMBL/GenBank/DDBJ databases">
        <title>Rhizophora mucronata_Transcriptome.</title>
        <authorList>
            <person name="Meera S.P."/>
            <person name="Sreeshan A."/>
            <person name="Augustine A."/>
        </authorList>
    </citation>
    <scope>NUCLEOTIDE SEQUENCE</scope>
    <source>
        <tissue evidence="1">Leaf</tissue>
    </source>
</reference>
<proteinExistence type="predicted"/>
<organism evidence="1">
    <name type="scientific">Rhizophora mucronata</name>
    <name type="common">Asiatic mangrove</name>
    <dbReference type="NCBI Taxonomy" id="61149"/>
    <lineage>
        <taxon>Eukaryota</taxon>
        <taxon>Viridiplantae</taxon>
        <taxon>Streptophyta</taxon>
        <taxon>Embryophyta</taxon>
        <taxon>Tracheophyta</taxon>
        <taxon>Spermatophyta</taxon>
        <taxon>Magnoliopsida</taxon>
        <taxon>eudicotyledons</taxon>
        <taxon>Gunneridae</taxon>
        <taxon>Pentapetalae</taxon>
        <taxon>rosids</taxon>
        <taxon>fabids</taxon>
        <taxon>Malpighiales</taxon>
        <taxon>Rhizophoraceae</taxon>
        <taxon>Rhizophora</taxon>
    </lineage>
</organism>
<dbReference type="AlphaFoldDB" id="A0A2P2QJS8"/>
<dbReference type="EMBL" id="GGEC01086700">
    <property type="protein sequence ID" value="MBX67184.1"/>
    <property type="molecule type" value="Transcribed_RNA"/>
</dbReference>
<protein>
    <submittedName>
        <fullName evidence="1">Uncharacterized protein</fullName>
    </submittedName>
</protein>